<dbReference type="InterPro" id="IPR029026">
    <property type="entry name" value="tRNA_m1G_MTases_N"/>
</dbReference>
<keyword evidence="5" id="KW-0698">rRNA processing</keyword>
<dbReference type="CDD" id="cd18081">
    <property type="entry name" value="RlmH-like"/>
    <property type="match status" value="1"/>
</dbReference>
<comment type="function">
    <text evidence="5">Specifically methylates the pseudouridine at position 1915 (m3Psi1915) in 23S rRNA.</text>
</comment>
<keyword evidence="1 5" id="KW-0489">Methyltransferase</keyword>
<comment type="similarity">
    <text evidence="4 5">Belongs to the RNA methyltransferase RlmH family.</text>
</comment>
<proteinExistence type="inferred from homology"/>
<dbReference type="PANTHER" id="PTHR33603">
    <property type="entry name" value="METHYLTRANSFERASE"/>
    <property type="match status" value="1"/>
</dbReference>
<keyword evidence="9" id="KW-1185">Reference proteome</keyword>
<reference evidence="8" key="1">
    <citation type="submission" date="2015-06" db="EMBL/GenBank/DDBJ databases">
        <authorList>
            <person name="Parisi A."/>
            <person name="Chiara M."/>
            <person name="Florio D."/>
            <person name="Miccolupo A."/>
            <person name="Manzari C."/>
            <person name="Mion D."/>
            <person name="Caruso M."/>
            <person name="D'erchia A.M."/>
            <person name="Zanoni R."/>
        </authorList>
    </citation>
    <scope>NUCLEOTIDE SEQUENCE [LARGE SCALE GENOMIC DNA]</scope>
    <source>
        <strain evidence="8">73/13</strain>
    </source>
</reference>
<feature type="binding site" evidence="5">
    <location>
        <position position="71"/>
    </location>
    <ligand>
        <name>S-adenosyl-L-methionine</name>
        <dbReference type="ChEBI" id="CHEBI:59789"/>
    </ligand>
</feature>
<dbReference type="SUPFAM" id="SSF75217">
    <property type="entry name" value="alpha/beta knot"/>
    <property type="match status" value="1"/>
</dbReference>
<dbReference type="PANTHER" id="PTHR33603:SF1">
    <property type="entry name" value="RIBOSOMAL RNA LARGE SUBUNIT METHYLTRANSFERASE H"/>
    <property type="match status" value="1"/>
</dbReference>
<evidence type="ECO:0000256" key="5">
    <source>
        <dbReference type="HAMAP-Rule" id="MF_00658"/>
    </source>
</evidence>
<reference evidence="6 9" key="4">
    <citation type="journal article" date="2021" name="Syst. Appl. Microbiol.">
        <title>nCampylobacter vulpis sp. nov. isolated from wild red foxes.</title>
        <authorList>
            <person name="Parisi A."/>
            <person name="Chiara M."/>
            <person name="Caffara M."/>
            <person name="Mion D."/>
            <person name="Miller W.G."/>
            <person name="Caruso M."/>
            <person name="Manzari C."/>
            <person name="Florio D."/>
            <person name="Capozzi L."/>
            <person name="D'Erchia A.M."/>
            <person name="Manzulli V."/>
            <person name="Zanoni R.G."/>
        </authorList>
    </citation>
    <scope>NUCLEOTIDE SEQUENCE [LARGE SCALE GENOMIC DNA]</scope>
    <source>
        <strain evidence="6 9">52/13</strain>
    </source>
</reference>
<dbReference type="InterPro" id="IPR029028">
    <property type="entry name" value="Alpha/beta_knot_MTases"/>
</dbReference>
<protein>
    <recommendedName>
        <fullName evidence="5">Ribosomal RNA large subunit methyltransferase H</fullName>
        <ecNumber evidence="5">2.1.1.177</ecNumber>
    </recommendedName>
    <alternativeName>
        <fullName evidence="5">23S rRNA (pseudouridine1915-N3)-methyltransferase</fullName>
    </alternativeName>
    <alternativeName>
        <fullName evidence="5">23S rRNA m3Psi1915 methyltransferase</fullName>
    </alternativeName>
    <alternativeName>
        <fullName evidence="5">rRNA (pseudouridine-N3-)-methyltransferase RlmH</fullName>
    </alternativeName>
</protein>
<evidence type="ECO:0000256" key="4">
    <source>
        <dbReference type="ARBA" id="ARBA00038303"/>
    </source>
</evidence>
<dbReference type="OrthoDB" id="9806643at2"/>
<comment type="subcellular location">
    <subcellularLocation>
        <location evidence="5">Cytoplasm</location>
    </subcellularLocation>
</comment>
<keyword evidence="3 5" id="KW-0949">S-adenosyl-L-methionine</keyword>
<evidence type="ECO:0000313" key="9">
    <source>
        <dbReference type="Proteomes" id="UP000811399"/>
    </source>
</evidence>
<dbReference type="Pfam" id="PF02590">
    <property type="entry name" value="SPOUT_MTase"/>
    <property type="match status" value="1"/>
</dbReference>
<dbReference type="PIRSF" id="PIRSF004505">
    <property type="entry name" value="MT_bac"/>
    <property type="match status" value="1"/>
</dbReference>
<evidence type="ECO:0000256" key="3">
    <source>
        <dbReference type="ARBA" id="ARBA00022691"/>
    </source>
</evidence>
<evidence type="ECO:0000256" key="1">
    <source>
        <dbReference type="ARBA" id="ARBA00022603"/>
    </source>
</evidence>
<reference evidence="7" key="2">
    <citation type="submission" date="2015-06" db="EMBL/GenBank/DDBJ databases">
        <authorList>
            <person name="Hoefler B.C."/>
            <person name="Straight P.D."/>
        </authorList>
    </citation>
    <scope>NUCLEOTIDE SEQUENCE [LARGE SCALE GENOMIC DNA]</scope>
    <source>
        <strain evidence="7">73/13</strain>
    </source>
</reference>
<dbReference type="HAMAP" id="MF_00658">
    <property type="entry name" value="23SrRNA_methyltr_H"/>
    <property type="match status" value="1"/>
</dbReference>
<dbReference type="Proteomes" id="UP000811399">
    <property type="component" value="Unassembled WGS sequence"/>
</dbReference>
<evidence type="ECO:0000313" key="6">
    <source>
        <dbReference type="EMBL" id="MBS4241227.1"/>
    </source>
</evidence>
<dbReference type="GO" id="GO:0005737">
    <property type="term" value="C:cytoplasm"/>
    <property type="evidence" value="ECO:0007669"/>
    <property type="project" value="UniProtKB-SubCell"/>
</dbReference>
<gene>
    <name evidence="5" type="primary">rlmH</name>
    <name evidence="7" type="ORF">AA994_03070</name>
    <name evidence="6" type="ORF">CVU5213_05760</name>
</gene>
<dbReference type="AlphaFoldDB" id="A0A2G4R3Z6"/>
<comment type="catalytic activity">
    <reaction evidence="5">
        <text>pseudouridine(1915) in 23S rRNA + S-adenosyl-L-methionine = N(3)-methylpseudouridine(1915) in 23S rRNA + S-adenosyl-L-homocysteine + H(+)</text>
        <dbReference type="Rhea" id="RHEA:42752"/>
        <dbReference type="Rhea" id="RHEA-COMP:10221"/>
        <dbReference type="Rhea" id="RHEA-COMP:10222"/>
        <dbReference type="ChEBI" id="CHEBI:15378"/>
        <dbReference type="ChEBI" id="CHEBI:57856"/>
        <dbReference type="ChEBI" id="CHEBI:59789"/>
        <dbReference type="ChEBI" id="CHEBI:65314"/>
        <dbReference type="ChEBI" id="CHEBI:74486"/>
        <dbReference type="EC" id="2.1.1.177"/>
    </reaction>
</comment>
<keyword evidence="5" id="KW-0963">Cytoplasm</keyword>
<dbReference type="GO" id="GO:0070038">
    <property type="term" value="F:rRNA (pseudouridine-N3-)-methyltransferase activity"/>
    <property type="evidence" value="ECO:0007669"/>
    <property type="project" value="UniProtKB-UniRule"/>
</dbReference>
<evidence type="ECO:0000313" key="8">
    <source>
        <dbReference type="Proteomes" id="UP000237472"/>
    </source>
</evidence>
<organism evidence="7 8">
    <name type="scientific">Campylobacter vulpis</name>
    <dbReference type="NCBI Taxonomy" id="1655500"/>
    <lineage>
        <taxon>Bacteria</taxon>
        <taxon>Pseudomonadati</taxon>
        <taxon>Campylobacterota</taxon>
        <taxon>Epsilonproteobacteria</taxon>
        <taxon>Campylobacterales</taxon>
        <taxon>Campylobacteraceae</taxon>
        <taxon>Campylobacter</taxon>
    </lineage>
</organism>
<reference evidence="6" key="3">
    <citation type="submission" date="2019-07" db="EMBL/GenBank/DDBJ databases">
        <authorList>
            <person name="Miller W.G."/>
        </authorList>
    </citation>
    <scope>NUCLEOTIDE SEQUENCE</scope>
    <source>
        <strain evidence="6">52/13</strain>
    </source>
</reference>
<dbReference type="RefSeq" id="WP_099461291.1">
    <property type="nucleotide sequence ID" value="NZ_CP041617.1"/>
</dbReference>
<evidence type="ECO:0000313" key="7">
    <source>
        <dbReference type="EMBL" id="PHY91237.1"/>
    </source>
</evidence>
<feature type="binding site" evidence="5">
    <location>
        <position position="98"/>
    </location>
    <ligand>
        <name>S-adenosyl-L-methionine</name>
        <dbReference type="ChEBI" id="CHEBI:59789"/>
    </ligand>
</feature>
<dbReference type="InterPro" id="IPR003742">
    <property type="entry name" value="RlmH-like"/>
</dbReference>
<dbReference type="EC" id="2.1.1.177" evidence="5"/>
<dbReference type="Proteomes" id="UP000237472">
    <property type="component" value="Unassembled WGS sequence"/>
</dbReference>
<evidence type="ECO:0000256" key="2">
    <source>
        <dbReference type="ARBA" id="ARBA00022679"/>
    </source>
</evidence>
<feature type="binding site" evidence="5">
    <location>
        <begin position="117"/>
        <end position="122"/>
    </location>
    <ligand>
        <name>S-adenosyl-L-methionine</name>
        <dbReference type="ChEBI" id="CHEBI:59789"/>
    </ligand>
</feature>
<comment type="subunit">
    <text evidence="5">Homodimer.</text>
</comment>
<dbReference type="Gene3D" id="3.40.1280.10">
    <property type="match status" value="1"/>
</dbReference>
<name>A0A2G4R3Z6_9BACT</name>
<accession>A0A2G4R3Z6</accession>
<sequence>MQLNIFYLQKSEELAFLNEKYTKLISKYAVLKEHNLFDKKIAKAQIQGTQNAQKSYEEAFLPKRRGFCVLLDERGEQLNSLEFAKLLANKSEMSFFIGGAYGFRAQMLDKFDFNLALSRLTLAHHFVKILLLEQLYRAFCINHNHPYHK</sequence>
<dbReference type="EMBL" id="LDWY01000036">
    <property type="protein sequence ID" value="PHY91237.1"/>
    <property type="molecule type" value="Genomic_DNA"/>
</dbReference>
<dbReference type="EMBL" id="VJYU01000016">
    <property type="protein sequence ID" value="MBS4241227.1"/>
    <property type="molecule type" value="Genomic_DNA"/>
</dbReference>
<dbReference type="GeneID" id="77265969"/>
<keyword evidence="2 5" id="KW-0808">Transferase</keyword>
<comment type="caution">
    <text evidence="7">The sequence shown here is derived from an EMBL/GenBank/DDBJ whole genome shotgun (WGS) entry which is preliminary data.</text>
</comment>